<name>A0A948TJW0_9LACO</name>
<organism evidence="4 5">
    <name type="scientific">Candidatus Paralactobacillus gallistercoris</name>
    <dbReference type="NCBI Taxonomy" id="2838724"/>
    <lineage>
        <taxon>Bacteria</taxon>
        <taxon>Bacillati</taxon>
        <taxon>Bacillota</taxon>
        <taxon>Bacilli</taxon>
        <taxon>Lactobacillales</taxon>
        <taxon>Lactobacillaceae</taxon>
        <taxon>Lactobacillus</taxon>
    </lineage>
</organism>
<dbReference type="SUPFAM" id="SSF46689">
    <property type="entry name" value="Homeodomain-like"/>
    <property type="match status" value="1"/>
</dbReference>
<feature type="domain" description="HTH tetR-type" evidence="3">
    <location>
        <begin position="5"/>
        <end position="65"/>
    </location>
</feature>
<dbReference type="Proteomes" id="UP000777303">
    <property type="component" value="Unassembled WGS sequence"/>
</dbReference>
<dbReference type="EMBL" id="JAHLFS010000058">
    <property type="protein sequence ID" value="MBU3851993.1"/>
    <property type="molecule type" value="Genomic_DNA"/>
</dbReference>
<gene>
    <name evidence="4" type="ORF">H9901_04770</name>
</gene>
<dbReference type="PANTHER" id="PTHR43479">
    <property type="entry name" value="ACREF/ENVCD OPERON REPRESSOR-RELATED"/>
    <property type="match status" value="1"/>
</dbReference>
<evidence type="ECO:0000259" key="3">
    <source>
        <dbReference type="PROSITE" id="PS50977"/>
    </source>
</evidence>
<evidence type="ECO:0000256" key="1">
    <source>
        <dbReference type="ARBA" id="ARBA00023125"/>
    </source>
</evidence>
<dbReference type="PANTHER" id="PTHR43479:SF7">
    <property type="entry name" value="TETR-FAMILY TRANSCRIPTIONAL REGULATOR"/>
    <property type="match status" value="1"/>
</dbReference>
<dbReference type="InterPro" id="IPR009057">
    <property type="entry name" value="Homeodomain-like_sf"/>
</dbReference>
<evidence type="ECO:0000256" key="2">
    <source>
        <dbReference type="PROSITE-ProRule" id="PRU00335"/>
    </source>
</evidence>
<accession>A0A948TJW0</accession>
<dbReference type="Gene3D" id="1.10.357.10">
    <property type="entry name" value="Tetracycline Repressor, domain 2"/>
    <property type="match status" value="1"/>
</dbReference>
<dbReference type="Pfam" id="PF14278">
    <property type="entry name" value="TetR_C_8"/>
    <property type="match status" value="1"/>
</dbReference>
<evidence type="ECO:0000313" key="5">
    <source>
        <dbReference type="Proteomes" id="UP000777303"/>
    </source>
</evidence>
<dbReference type="GO" id="GO:0003677">
    <property type="term" value="F:DNA binding"/>
    <property type="evidence" value="ECO:0007669"/>
    <property type="project" value="UniProtKB-UniRule"/>
</dbReference>
<reference evidence="4" key="2">
    <citation type="submission" date="2021-04" db="EMBL/GenBank/DDBJ databases">
        <authorList>
            <person name="Gilroy R."/>
        </authorList>
    </citation>
    <scope>NUCLEOTIDE SEQUENCE</scope>
    <source>
        <strain evidence="4">F6-6636</strain>
    </source>
</reference>
<feature type="DNA-binding region" description="H-T-H motif" evidence="2">
    <location>
        <begin position="28"/>
        <end position="47"/>
    </location>
</feature>
<proteinExistence type="predicted"/>
<dbReference type="Pfam" id="PF00440">
    <property type="entry name" value="TetR_N"/>
    <property type="match status" value="1"/>
</dbReference>
<comment type="caution">
    <text evidence="4">The sequence shown here is derived from an EMBL/GenBank/DDBJ whole genome shotgun (WGS) entry which is preliminary data.</text>
</comment>
<keyword evidence="1 2" id="KW-0238">DNA-binding</keyword>
<dbReference type="PROSITE" id="PS50977">
    <property type="entry name" value="HTH_TETR_2"/>
    <property type="match status" value="1"/>
</dbReference>
<dbReference type="InterPro" id="IPR050624">
    <property type="entry name" value="HTH-type_Tx_Regulator"/>
</dbReference>
<protein>
    <submittedName>
        <fullName evidence="4">TetR/AcrR family transcriptional regulator</fullName>
    </submittedName>
</protein>
<reference evidence="4" key="1">
    <citation type="journal article" date="2021" name="PeerJ">
        <title>Extensive microbial diversity within the chicken gut microbiome revealed by metagenomics and culture.</title>
        <authorList>
            <person name="Gilroy R."/>
            <person name="Ravi A."/>
            <person name="Getino M."/>
            <person name="Pursley I."/>
            <person name="Horton D.L."/>
            <person name="Alikhan N.F."/>
            <person name="Baker D."/>
            <person name="Gharbi K."/>
            <person name="Hall N."/>
            <person name="Watson M."/>
            <person name="Adriaenssens E.M."/>
            <person name="Foster-Nyarko E."/>
            <person name="Jarju S."/>
            <person name="Secka A."/>
            <person name="Antonio M."/>
            <person name="Oren A."/>
            <person name="Chaudhuri R.R."/>
            <person name="La Ragione R."/>
            <person name="Hildebrand F."/>
            <person name="Pallen M.J."/>
        </authorList>
    </citation>
    <scope>NUCLEOTIDE SEQUENCE</scope>
    <source>
        <strain evidence="4">F6-6636</strain>
    </source>
</reference>
<sequence length="191" mass="22715">MSDSLKTKRALCDALIKLCQTKSFNKISIADITREVGIKRQTFYYHFNDKYMLLAWVYHQTALYYLDDNQISLDNWEQQVTRMLKAIKNNAKLYYNTVTSDQSILMREFSYIIEQRFIHLFQMFDPQQKISANNKTFYAKFFSYGCSGLLLDWIRANYPQKPEVMAQQITQLAKDTEIFSIQLVYRGKKEE</sequence>
<evidence type="ECO:0000313" key="4">
    <source>
        <dbReference type="EMBL" id="MBU3851993.1"/>
    </source>
</evidence>
<dbReference type="InterPro" id="IPR039532">
    <property type="entry name" value="TetR_C_Firmicutes"/>
</dbReference>
<dbReference type="AlphaFoldDB" id="A0A948TJW0"/>
<dbReference type="InterPro" id="IPR001647">
    <property type="entry name" value="HTH_TetR"/>
</dbReference>